<sequence>MSSSRCGGCNKHFNSGFFLQHIRKTTNPACQAYGKQLQSASGTGPDTAALLGSLLNQAGAMSAEEQQQMGAPMEVDLQGDYFGAYDDLDNDVDIGDLVQNRTDLPSGARFGDEDSGSDMDSGLESDENGWEPEADRPNESRSPSPELVFPEGYLDAPETLQLPRSRPPPLSHPDTTREPHIVHYPDPRAGAPLSSQTDVIDARNIYRDQLGQRSNKWAPFQSEIDWKITKWAKMRGPSSTAFSELLAINGVCEKLDLSYRNSNELNAIIDKKLPSSHPQFQRQEVVVQGQVFELYFQDILECVKALYSDAEFAPYLKLAPERHFEDASCSEQLYHNMHTGSWWWSTQSAIDKNAGPGRTVIPIIISSDKTQVTVFHNKTAYPVYLTIGNIPKEIRRKPSKHAYVLLGYLPSTNLEHIKNAASRRRSIANLFHTCMRYIVKPLEDVGATGVVMTSGDGVDRLAHPIFTAYIGDYPEQILVTCCITGYCPRCTIPRQRVGENTEPHPLRNLRSILEALQMVDQGGAAFIKACRDAGIKPVFEPFWANLPYSNVFLSITPDILHQLYQGVFKHLKAWVIEAYGAHEIDARCRCLPPNHNIRLFMKGISTLQRVSGQEHGQISHFILGLIADAPLPNGMSPVRLLKCLRGLLNFLFIAQFPVHSTTTLQLLSDSLNRFHNNKQIFIDLNIQNNFHIPKIHFLNHYVETVKQLGTFDNFNTEYTERLHIDMAKDAYRSTNRKDEYSQMTRWLEQKEKMMKHESYIDWLHSGEHPPLRMHWIPPGLNTARSLKMAKHPSVYTVKIPELAAKYGAEFFHAALSRYVVQLKNPRLVGRQLEDAVDSLFLGVSHVSVYHRVKFLRHDFFMGVSSTADSIHAQPGRRDKYGHPVNGRFDTALVHITDSQGPIKVMTDTRVAQVRVVFTLSDKVADSLYQGVPEHDRAQYLAYVEWFSPFTQPDENHGLFKVSRCNVEGGRLASVVDVQRLVRSVHLFPKFGPVADQEWTSSTVLDTCSSFFVNAGSDRHMYQLFLA</sequence>
<reference evidence="2 3" key="1">
    <citation type="submission" date="2024-01" db="EMBL/GenBank/DDBJ databases">
        <title>A draft genome for the cacao thread blight pathogen Marasmiellus scandens.</title>
        <authorList>
            <person name="Baruah I.K."/>
            <person name="Leung J."/>
            <person name="Bukari Y."/>
            <person name="Amoako-Attah I."/>
            <person name="Meinhardt L.W."/>
            <person name="Bailey B.A."/>
            <person name="Cohen S.P."/>
        </authorList>
    </citation>
    <scope>NUCLEOTIDE SEQUENCE [LARGE SCALE GENOMIC DNA]</scope>
    <source>
        <strain evidence="2 3">GH-19</strain>
    </source>
</reference>
<keyword evidence="3" id="KW-1185">Reference proteome</keyword>
<dbReference type="Pfam" id="PF18759">
    <property type="entry name" value="Plavaka"/>
    <property type="match status" value="1"/>
</dbReference>
<feature type="region of interest" description="Disordered" evidence="1">
    <location>
        <begin position="98"/>
        <end position="195"/>
    </location>
</feature>
<evidence type="ECO:0000313" key="2">
    <source>
        <dbReference type="EMBL" id="KAK7461765.1"/>
    </source>
</evidence>
<evidence type="ECO:0000256" key="1">
    <source>
        <dbReference type="SAM" id="MobiDB-lite"/>
    </source>
</evidence>
<feature type="compositionally biased region" description="Basic and acidic residues" evidence="1">
    <location>
        <begin position="174"/>
        <end position="186"/>
    </location>
</feature>
<protein>
    <recommendedName>
        <fullName evidence="4">Transposase</fullName>
    </recommendedName>
</protein>
<gene>
    <name evidence="2" type="ORF">VKT23_008195</name>
</gene>
<accession>A0ABR1JM68</accession>
<name>A0ABR1JM68_9AGAR</name>
<proteinExistence type="predicted"/>
<dbReference type="Proteomes" id="UP001498398">
    <property type="component" value="Unassembled WGS sequence"/>
</dbReference>
<comment type="caution">
    <text evidence="2">The sequence shown here is derived from an EMBL/GenBank/DDBJ whole genome shotgun (WGS) entry which is preliminary data.</text>
</comment>
<organism evidence="2 3">
    <name type="scientific">Marasmiellus scandens</name>
    <dbReference type="NCBI Taxonomy" id="2682957"/>
    <lineage>
        <taxon>Eukaryota</taxon>
        <taxon>Fungi</taxon>
        <taxon>Dikarya</taxon>
        <taxon>Basidiomycota</taxon>
        <taxon>Agaricomycotina</taxon>
        <taxon>Agaricomycetes</taxon>
        <taxon>Agaricomycetidae</taxon>
        <taxon>Agaricales</taxon>
        <taxon>Marasmiineae</taxon>
        <taxon>Omphalotaceae</taxon>
        <taxon>Marasmiellus</taxon>
    </lineage>
</organism>
<evidence type="ECO:0000313" key="3">
    <source>
        <dbReference type="Proteomes" id="UP001498398"/>
    </source>
</evidence>
<feature type="compositionally biased region" description="Acidic residues" evidence="1">
    <location>
        <begin position="113"/>
        <end position="132"/>
    </location>
</feature>
<dbReference type="InterPro" id="IPR041078">
    <property type="entry name" value="Plavaka"/>
</dbReference>
<dbReference type="EMBL" id="JBANRG010000012">
    <property type="protein sequence ID" value="KAK7461765.1"/>
    <property type="molecule type" value="Genomic_DNA"/>
</dbReference>
<evidence type="ECO:0008006" key="4">
    <source>
        <dbReference type="Google" id="ProtNLM"/>
    </source>
</evidence>